<evidence type="ECO:0000256" key="1">
    <source>
        <dbReference type="ARBA" id="ARBA00022801"/>
    </source>
</evidence>
<feature type="signal peptide" evidence="2">
    <location>
        <begin position="1"/>
        <end position="27"/>
    </location>
</feature>
<dbReference type="InterPro" id="IPR017853">
    <property type="entry name" value="GH"/>
</dbReference>
<sequence>MKRVFHSMKNVLKILTFAALAILPVHGQESSAVSSSTALVQRVLPDHSAHFICETLPAENGKDVFEIESRDGQIVLRGNNGLSIASALNWYLKYHCHAHISWCGDQLNLPNPLPVVQEKIRRTTPHTYRYAFNYCTYGYTMAFWGWDRWQRELDFMAMKGINAPLMAVGADVVCRNVYRDLGIPEKEIASYIAAPPYTGWFLMGCLDGMGGPNPESWYQSQEALQKKIMARALELGMKPVLPAFTGHVPPGFKTKFPDAKVTRLKSWGGFPGVYVLDPMDPLFRDVGARFVRESTKLFGTAHLYSADTFIETDPPSADPEYLKAMTKAVYQSMADADPKAVWFMQSWLFLHSKFWNQPRIEALLSGVTDEQMVLIDLYADAKPQWSRTKAFAGKPWLWCILNNWGGKQGMYGRLTQVGVEMPKLIDNPEAGKLTGIGTANEGGDNNPIVYEQLYEMTWRNEPVNIDQWVADYVHARYGSRNENALKAWQILVPTLYECKDKRHGPQGNFLAMPPSLAKNGGGFARADIFYNTANVREAFKHLLAASDELGEKDTYCYDLVDLGRQVMSDIAQQNLHVELRASFAAKDKLRFQKACDAWYQALRDTDTLLRSHRMFQFGYYQQFALNAGTTDATPEERAKWQSNLRRIITLWGPKNSPLFGYAQRQYGGLMADYNQRTWKVYLDALADHLDHGNRVPVDDIIRTEAEKWVNEQTTFPVEAEGNPVTTAKMIWDKYASQVSDK</sequence>
<dbReference type="Gene3D" id="3.20.20.80">
    <property type="entry name" value="Glycosidases"/>
    <property type="match status" value="1"/>
</dbReference>
<feature type="domain" description="Alpha-N-acetylglucosaminidase C-terminal" evidence="5">
    <location>
        <begin position="468"/>
        <end position="733"/>
    </location>
</feature>
<dbReference type="Pfam" id="PF05089">
    <property type="entry name" value="NAGLU"/>
    <property type="match status" value="1"/>
</dbReference>
<feature type="domain" description="Alpha-N-acetylglucosaminidase N-terminal" evidence="4">
    <location>
        <begin position="37"/>
        <end position="114"/>
    </location>
</feature>
<dbReference type="GO" id="GO:0016787">
    <property type="term" value="F:hydrolase activity"/>
    <property type="evidence" value="ECO:0007669"/>
    <property type="project" value="UniProtKB-KW"/>
</dbReference>
<dbReference type="KEGG" id="osu:NT6N_16090"/>
<evidence type="ECO:0000259" key="4">
    <source>
        <dbReference type="Pfam" id="PF12971"/>
    </source>
</evidence>
<dbReference type="InterPro" id="IPR024733">
    <property type="entry name" value="NAGLU_tim-barrel"/>
</dbReference>
<dbReference type="PANTHER" id="PTHR12872">
    <property type="entry name" value="ALPHA-N-ACETYLGLUCOSAMINIDASE"/>
    <property type="match status" value="1"/>
</dbReference>
<dbReference type="Gene3D" id="3.30.379.10">
    <property type="entry name" value="Chitobiase/beta-hexosaminidase domain 2-like"/>
    <property type="match status" value="1"/>
</dbReference>
<dbReference type="InterPro" id="IPR024240">
    <property type="entry name" value="NAGLU_N"/>
</dbReference>
<dbReference type="GO" id="GO:0005975">
    <property type="term" value="P:carbohydrate metabolic process"/>
    <property type="evidence" value="ECO:0007669"/>
    <property type="project" value="UniProtKB-ARBA"/>
</dbReference>
<keyword evidence="2" id="KW-0732">Signal</keyword>
<dbReference type="InterPro" id="IPR029018">
    <property type="entry name" value="Hex-like_dom2"/>
</dbReference>
<evidence type="ECO:0000259" key="3">
    <source>
        <dbReference type="Pfam" id="PF05089"/>
    </source>
</evidence>
<dbReference type="PANTHER" id="PTHR12872:SF1">
    <property type="entry name" value="ALPHA-N-ACETYLGLUCOSAMINIDASE"/>
    <property type="match status" value="1"/>
</dbReference>
<dbReference type="EMBL" id="AP026866">
    <property type="protein sequence ID" value="BDS06569.1"/>
    <property type="molecule type" value="Genomic_DNA"/>
</dbReference>
<dbReference type="SUPFAM" id="SSF51445">
    <property type="entry name" value="(Trans)glycosidases"/>
    <property type="match status" value="1"/>
</dbReference>
<name>A0AAT9FKR8_9BACT</name>
<dbReference type="Gene3D" id="1.20.120.670">
    <property type="entry name" value="N-acetyl-b-d-glucoasminidase"/>
    <property type="match status" value="1"/>
</dbReference>
<dbReference type="AlphaFoldDB" id="A0AAT9FKR8"/>
<evidence type="ECO:0000259" key="5">
    <source>
        <dbReference type="Pfam" id="PF12972"/>
    </source>
</evidence>
<feature type="domain" description="Alpha-N-acetylglucosaminidase tim-barrel" evidence="3">
    <location>
        <begin position="129"/>
        <end position="459"/>
    </location>
</feature>
<accession>A0AAT9FKR8</accession>
<protein>
    <submittedName>
        <fullName evidence="6">Alpha-N-acetylglucosaminidase</fullName>
    </submittedName>
</protein>
<dbReference type="Pfam" id="PF12971">
    <property type="entry name" value="NAGLU_N"/>
    <property type="match status" value="1"/>
</dbReference>
<proteinExistence type="predicted"/>
<dbReference type="Pfam" id="PF12972">
    <property type="entry name" value="NAGLU_C"/>
    <property type="match status" value="1"/>
</dbReference>
<reference evidence="6" key="1">
    <citation type="submission" date="2024-07" db="EMBL/GenBank/DDBJ databases">
        <title>Complete genome sequence of Verrucomicrobiaceae bacterium NT6N.</title>
        <authorList>
            <person name="Huang C."/>
            <person name="Takami H."/>
            <person name="Hamasaki K."/>
        </authorList>
    </citation>
    <scope>NUCLEOTIDE SEQUENCE</scope>
    <source>
        <strain evidence="6">NT6N</strain>
    </source>
</reference>
<gene>
    <name evidence="6" type="ORF">NT6N_16090</name>
</gene>
<evidence type="ECO:0000256" key="2">
    <source>
        <dbReference type="SAM" id="SignalP"/>
    </source>
</evidence>
<dbReference type="InterPro" id="IPR024732">
    <property type="entry name" value="NAGLU_C"/>
</dbReference>
<organism evidence="6">
    <name type="scientific">Oceaniferula spumae</name>
    <dbReference type="NCBI Taxonomy" id="2979115"/>
    <lineage>
        <taxon>Bacteria</taxon>
        <taxon>Pseudomonadati</taxon>
        <taxon>Verrucomicrobiota</taxon>
        <taxon>Verrucomicrobiia</taxon>
        <taxon>Verrucomicrobiales</taxon>
        <taxon>Verrucomicrobiaceae</taxon>
        <taxon>Oceaniferula</taxon>
    </lineage>
</organism>
<dbReference type="InterPro" id="IPR007781">
    <property type="entry name" value="NAGLU"/>
</dbReference>
<feature type="chain" id="PRO_5043669665" evidence="2">
    <location>
        <begin position="28"/>
        <end position="741"/>
    </location>
</feature>
<evidence type="ECO:0000313" key="6">
    <source>
        <dbReference type="EMBL" id="BDS06569.1"/>
    </source>
</evidence>
<keyword evidence="1" id="KW-0378">Hydrolase</keyword>